<name>A0A6P7SUG8_9MOLL</name>
<dbReference type="GO" id="GO:0003676">
    <property type="term" value="F:nucleic acid binding"/>
    <property type="evidence" value="ECO:0007669"/>
    <property type="project" value="InterPro"/>
</dbReference>
<dbReference type="KEGG" id="osn:115216529"/>
<reference evidence="2" key="1">
    <citation type="submission" date="2025-08" db="UniProtKB">
        <authorList>
            <consortium name="RefSeq"/>
        </authorList>
    </citation>
    <scope>IDENTIFICATION</scope>
</reference>
<organism evidence="1 2">
    <name type="scientific">Octopus sinensis</name>
    <name type="common">East Asian common octopus</name>
    <dbReference type="NCBI Taxonomy" id="2607531"/>
    <lineage>
        <taxon>Eukaryota</taxon>
        <taxon>Metazoa</taxon>
        <taxon>Spiralia</taxon>
        <taxon>Lophotrochozoa</taxon>
        <taxon>Mollusca</taxon>
        <taxon>Cephalopoda</taxon>
        <taxon>Coleoidea</taxon>
        <taxon>Octopodiformes</taxon>
        <taxon>Octopoda</taxon>
        <taxon>Incirrata</taxon>
        <taxon>Octopodidae</taxon>
        <taxon>Octopus</taxon>
    </lineage>
</organism>
<accession>A0A6P7SUG8</accession>
<evidence type="ECO:0000313" key="2">
    <source>
        <dbReference type="RefSeq" id="XP_029641843.1"/>
    </source>
</evidence>
<dbReference type="InterPro" id="IPR036397">
    <property type="entry name" value="RNaseH_sf"/>
</dbReference>
<proteinExistence type="predicted"/>
<dbReference type="Gene3D" id="3.30.420.10">
    <property type="entry name" value="Ribonuclease H-like superfamily/Ribonuclease H"/>
    <property type="match status" value="1"/>
</dbReference>
<dbReference type="RefSeq" id="XP_029641843.1">
    <property type="nucleotide sequence ID" value="XM_029785983.1"/>
</dbReference>
<keyword evidence="1" id="KW-1185">Reference proteome</keyword>
<protein>
    <submittedName>
        <fullName evidence="2">Uncharacterized protein LOC115216529</fullName>
    </submittedName>
</protein>
<dbReference type="Proteomes" id="UP000515154">
    <property type="component" value="Linkage group LG10"/>
</dbReference>
<evidence type="ECO:0000313" key="1">
    <source>
        <dbReference type="Proteomes" id="UP000515154"/>
    </source>
</evidence>
<sequence>MGAPEVEEHPWKMRSDLEDPPQASPLEMWYCASRIHLPRGQTGNRKVFCNVLKHLKGDIQRKQLGLRSTKNWILHDNNAPYHRALLTKNSMASLPHSLHLPDLIPADFLKMKIQLKGCRFNTLTSRSKVILNSLTENNYQA</sequence>
<gene>
    <name evidence="2" type="primary">LOC115216529</name>
</gene>
<dbReference type="AlphaFoldDB" id="A0A6P7SUG8"/>